<keyword evidence="3" id="KW-1185">Reference proteome</keyword>
<gene>
    <name evidence="2" type="ORF">ADL12_29450</name>
</gene>
<dbReference type="Proteomes" id="UP000053923">
    <property type="component" value="Unassembled WGS sequence"/>
</dbReference>
<proteinExistence type="predicted"/>
<comment type="caution">
    <text evidence="2">The sequence shown here is derived from an EMBL/GenBank/DDBJ whole genome shotgun (WGS) entry which is preliminary data.</text>
</comment>
<evidence type="ECO:0000313" key="2">
    <source>
        <dbReference type="EMBL" id="KUL28338.1"/>
    </source>
</evidence>
<organism evidence="2 3">
    <name type="scientific">Streptomyces regalis</name>
    <dbReference type="NCBI Taxonomy" id="68262"/>
    <lineage>
        <taxon>Bacteria</taxon>
        <taxon>Bacillati</taxon>
        <taxon>Actinomycetota</taxon>
        <taxon>Actinomycetes</taxon>
        <taxon>Kitasatosporales</taxon>
        <taxon>Streptomycetaceae</taxon>
        <taxon>Streptomyces</taxon>
    </lineage>
</organism>
<evidence type="ECO:0000313" key="3">
    <source>
        <dbReference type="Proteomes" id="UP000053923"/>
    </source>
</evidence>
<protein>
    <submittedName>
        <fullName evidence="2">Uncharacterized protein</fullName>
    </submittedName>
</protein>
<dbReference type="InterPro" id="IPR045428">
    <property type="entry name" value="EACC1"/>
</dbReference>
<keyword evidence="1" id="KW-0472">Membrane</keyword>
<name>A0A101JKD0_9ACTN</name>
<dbReference type="EMBL" id="LLZG01000345">
    <property type="protein sequence ID" value="KUL28338.1"/>
    <property type="molecule type" value="Genomic_DNA"/>
</dbReference>
<keyword evidence="1" id="KW-1133">Transmembrane helix</keyword>
<sequence>MQASIRLTGETAQAELTALAAWLSREDEFRGRSAIGRPEARPGHMGGITEVVIVALGAQGAGTVLAASLSVWIRHRRPSADIEVTGPDGQSVKISLRNVPEADVEAVLRRVLER</sequence>
<dbReference type="OrthoDB" id="4222871at2"/>
<keyword evidence="1" id="KW-0812">Transmembrane</keyword>
<dbReference type="RefSeq" id="WP_062707009.1">
    <property type="nucleotide sequence ID" value="NZ_LLZG01000345.1"/>
</dbReference>
<evidence type="ECO:0000256" key="1">
    <source>
        <dbReference type="SAM" id="Phobius"/>
    </source>
</evidence>
<accession>A0A101JKD0</accession>
<feature type="transmembrane region" description="Helical" evidence="1">
    <location>
        <begin position="51"/>
        <end position="73"/>
    </location>
</feature>
<dbReference type="Pfam" id="PF19953">
    <property type="entry name" value="EACC1"/>
    <property type="match status" value="1"/>
</dbReference>
<dbReference type="AlphaFoldDB" id="A0A101JKD0"/>
<reference evidence="3" key="1">
    <citation type="submission" date="2015-10" db="EMBL/GenBank/DDBJ databases">
        <authorList>
            <person name="Ju K.-S."/>
            <person name="Doroghazi J.R."/>
            <person name="Metcalf W.W."/>
        </authorList>
    </citation>
    <scope>NUCLEOTIDE SEQUENCE [LARGE SCALE GENOMIC DNA]</scope>
    <source>
        <strain evidence="3">NRRL 3151</strain>
    </source>
</reference>